<gene>
    <name evidence="1" type="ORF">SAMN05444405_101213</name>
</gene>
<evidence type="ECO:0000313" key="2">
    <source>
        <dbReference type="Proteomes" id="UP000184509"/>
    </source>
</evidence>
<name>A0A1M4SWB0_9BACE</name>
<protein>
    <submittedName>
        <fullName evidence="1">Uncharacterized protein</fullName>
    </submittedName>
</protein>
<dbReference type="EMBL" id="FQTV01000001">
    <property type="protein sequence ID" value="SHE36475.1"/>
    <property type="molecule type" value="Genomic_DNA"/>
</dbReference>
<sequence>MKEKNSINAKYYFKNAQKLFKIFIFGENSIICNA</sequence>
<reference evidence="1 2" key="1">
    <citation type="submission" date="2016-11" db="EMBL/GenBank/DDBJ databases">
        <authorList>
            <person name="Jaros S."/>
            <person name="Januszkiewicz K."/>
            <person name="Wedrychowicz H."/>
        </authorList>
    </citation>
    <scope>NUCLEOTIDE SEQUENCE [LARGE SCALE GENOMIC DNA]</scope>
    <source>
        <strain evidence="1 2">DSM 26991</strain>
    </source>
</reference>
<proteinExistence type="predicted"/>
<dbReference type="AlphaFoldDB" id="A0A1M4SWB0"/>
<evidence type="ECO:0000313" key="1">
    <source>
        <dbReference type="EMBL" id="SHE36475.1"/>
    </source>
</evidence>
<organism evidence="1 2">
    <name type="scientific">Bacteroides luti</name>
    <dbReference type="NCBI Taxonomy" id="1297750"/>
    <lineage>
        <taxon>Bacteria</taxon>
        <taxon>Pseudomonadati</taxon>
        <taxon>Bacteroidota</taxon>
        <taxon>Bacteroidia</taxon>
        <taxon>Bacteroidales</taxon>
        <taxon>Bacteroidaceae</taxon>
        <taxon>Bacteroides</taxon>
    </lineage>
</organism>
<dbReference type="Proteomes" id="UP000184509">
    <property type="component" value="Unassembled WGS sequence"/>
</dbReference>
<accession>A0A1M4SWB0</accession>
<dbReference type="STRING" id="1297750.SAMN05444405_101213"/>
<keyword evidence="2" id="KW-1185">Reference proteome</keyword>